<dbReference type="OrthoDB" id="64915at2759"/>
<reference evidence="3 4" key="1">
    <citation type="submission" date="2019-06" db="EMBL/GenBank/DDBJ databases">
        <title>Draft genome sequence of the filamentous fungus Phialemoniopsis curvata isolated from diesel fuel.</title>
        <authorList>
            <person name="Varaljay V.A."/>
            <person name="Lyon W.J."/>
            <person name="Crouch A.L."/>
            <person name="Drake C.E."/>
            <person name="Hollomon J.M."/>
            <person name="Nadeau L.J."/>
            <person name="Nunn H.S."/>
            <person name="Stevenson B.S."/>
            <person name="Bojanowski C.L."/>
            <person name="Crookes-Goodson W.J."/>
        </authorList>
    </citation>
    <scope>NUCLEOTIDE SEQUENCE [LARGE SCALE GENOMIC DNA]</scope>
    <source>
        <strain evidence="3 4">D216</strain>
    </source>
</reference>
<dbReference type="STRING" id="1093900.A0A507B7C0"/>
<evidence type="ECO:0000259" key="2">
    <source>
        <dbReference type="Pfam" id="PF02894"/>
    </source>
</evidence>
<comment type="caution">
    <text evidence="3">The sequence shown here is derived from an EMBL/GenBank/DDBJ whole genome shotgun (WGS) entry which is preliminary data.</text>
</comment>
<evidence type="ECO:0000313" key="3">
    <source>
        <dbReference type="EMBL" id="TPX12658.1"/>
    </source>
</evidence>
<evidence type="ECO:0008006" key="5">
    <source>
        <dbReference type="Google" id="ProtNLM"/>
    </source>
</evidence>
<dbReference type="RefSeq" id="XP_030994369.1">
    <property type="nucleotide sequence ID" value="XM_031143205.1"/>
</dbReference>
<dbReference type="Pfam" id="PF01408">
    <property type="entry name" value="GFO_IDH_MocA"/>
    <property type="match status" value="1"/>
</dbReference>
<dbReference type="InParanoid" id="A0A507B7C0"/>
<dbReference type="SUPFAM" id="SSF51735">
    <property type="entry name" value="NAD(P)-binding Rossmann-fold domains"/>
    <property type="match status" value="1"/>
</dbReference>
<dbReference type="InterPro" id="IPR036291">
    <property type="entry name" value="NAD(P)-bd_dom_sf"/>
</dbReference>
<dbReference type="FunCoup" id="A0A507B7C0">
    <property type="interactions" value="272"/>
</dbReference>
<evidence type="ECO:0000313" key="4">
    <source>
        <dbReference type="Proteomes" id="UP000319257"/>
    </source>
</evidence>
<dbReference type="Gene3D" id="3.30.360.10">
    <property type="entry name" value="Dihydrodipicolinate Reductase, domain 2"/>
    <property type="match status" value="1"/>
</dbReference>
<dbReference type="Gene3D" id="3.40.50.720">
    <property type="entry name" value="NAD(P)-binding Rossmann-like Domain"/>
    <property type="match status" value="1"/>
</dbReference>
<name>A0A507B7C0_9PEZI</name>
<sequence>MIGIAILGAGMFAREARADIAAVVICVPILQIPDFVRKALKAGKHVLSEKPIAPDVAQARELIKFHSKLPSPRPLWGVAENYRFDENVVRTTEKVRELGGKLVTFRLDWAMLLPEGLQYFAIDWRKDPKHQGGMILEAAIHLVAVLRSLLGAAGENIAQLSAFTTQLQKYLPPVDTGAELGHKYDIEVVTTTGSVNYSSMVTKVIRKGADGTKVEESLRSGMDPGVGAEIKAFREGIAHGALDARQSPQEALRDLLVIQALLESGEANGALQMISQ</sequence>
<dbReference type="PANTHER" id="PTHR42840">
    <property type="entry name" value="NAD(P)-BINDING ROSSMANN-FOLD SUPERFAMILY PROTEIN-RELATED"/>
    <property type="match status" value="1"/>
</dbReference>
<dbReference type="GO" id="GO:0016491">
    <property type="term" value="F:oxidoreductase activity"/>
    <property type="evidence" value="ECO:0007669"/>
    <property type="project" value="TreeGrafter"/>
</dbReference>
<gene>
    <name evidence="3" type="ORF">E0L32_000835</name>
</gene>
<protein>
    <recommendedName>
        <fullName evidence="5">Gfo/Idh/MocA-like oxidoreductase N-terminal domain-containing protein</fullName>
    </recommendedName>
</protein>
<evidence type="ECO:0000259" key="1">
    <source>
        <dbReference type="Pfam" id="PF01408"/>
    </source>
</evidence>
<feature type="domain" description="Gfo/Idh/MocA-like oxidoreductase C-terminal" evidence="2">
    <location>
        <begin position="102"/>
        <end position="172"/>
    </location>
</feature>
<dbReference type="GO" id="GO:0006740">
    <property type="term" value="P:NADPH regeneration"/>
    <property type="evidence" value="ECO:0007669"/>
    <property type="project" value="TreeGrafter"/>
</dbReference>
<feature type="domain" description="Gfo/Idh/MocA-like oxidoreductase N-terminal" evidence="1">
    <location>
        <begin position="19"/>
        <end position="65"/>
    </location>
</feature>
<dbReference type="EMBL" id="SKBQ01000003">
    <property type="protein sequence ID" value="TPX12658.1"/>
    <property type="molecule type" value="Genomic_DNA"/>
</dbReference>
<proteinExistence type="predicted"/>
<dbReference type="PANTHER" id="PTHR42840:SF5">
    <property type="entry name" value="NAD(P)-BINDING ROSSMANN-FOLD SUPERFAMILY PROTEIN"/>
    <property type="match status" value="1"/>
</dbReference>
<dbReference type="SUPFAM" id="SSF55347">
    <property type="entry name" value="Glyceraldehyde-3-phosphate dehydrogenase-like, C-terminal domain"/>
    <property type="match status" value="1"/>
</dbReference>
<accession>A0A507B7C0</accession>
<organism evidence="3 4">
    <name type="scientific">Thyridium curvatum</name>
    <dbReference type="NCBI Taxonomy" id="1093900"/>
    <lineage>
        <taxon>Eukaryota</taxon>
        <taxon>Fungi</taxon>
        <taxon>Dikarya</taxon>
        <taxon>Ascomycota</taxon>
        <taxon>Pezizomycotina</taxon>
        <taxon>Sordariomycetes</taxon>
        <taxon>Sordariomycetidae</taxon>
        <taxon>Thyridiales</taxon>
        <taxon>Thyridiaceae</taxon>
        <taxon>Thyridium</taxon>
    </lineage>
</organism>
<dbReference type="GO" id="GO:0000166">
    <property type="term" value="F:nucleotide binding"/>
    <property type="evidence" value="ECO:0007669"/>
    <property type="project" value="InterPro"/>
</dbReference>
<dbReference type="InterPro" id="IPR000683">
    <property type="entry name" value="Gfo/Idh/MocA-like_OxRdtase_N"/>
</dbReference>
<keyword evidence="4" id="KW-1185">Reference proteome</keyword>
<dbReference type="InterPro" id="IPR004104">
    <property type="entry name" value="Gfo/Idh/MocA-like_OxRdtase_C"/>
</dbReference>
<dbReference type="GeneID" id="41968282"/>
<dbReference type="Proteomes" id="UP000319257">
    <property type="component" value="Unassembled WGS sequence"/>
</dbReference>
<dbReference type="AlphaFoldDB" id="A0A507B7C0"/>
<dbReference type="GO" id="GO:0005737">
    <property type="term" value="C:cytoplasm"/>
    <property type="evidence" value="ECO:0007669"/>
    <property type="project" value="TreeGrafter"/>
</dbReference>
<dbReference type="Pfam" id="PF02894">
    <property type="entry name" value="GFO_IDH_MocA_C"/>
    <property type="match status" value="1"/>
</dbReference>